<dbReference type="PANTHER" id="PTHR35121">
    <property type="entry name" value="HOMEODOMAIN PROTEIN 8, PUTATIVE-RELATED"/>
    <property type="match status" value="1"/>
</dbReference>
<reference evidence="1" key="2">
    <citation type="submission" date="2022-03" db="EMBL/GenBank/DDBJ databases">
        <title>Draft title - Genomic analysis of global carrot germplasm unveils the trajectory of domestication and the origin of high carotenoid orange carrot.</title>
        <authorList>
            <person name="Iorizzo M."/>
            <person name="Ellison S."/>
            <person name="Senalik D."/>
            <person name="Macko-Podgorni A."/>
            <person name="Grzebelus D."/>
            <person name="Bostan H."/>
            <person name="Rolling W."/>
            <person name="Curaba J."/>
            <person name="Simon P."/>
        </authorList>
    </citation>
    <scope>NUCLEOTIDE SEQUENCE</scope>
    <source>
        <tissue evidence="1">Leaf</tissue>
    </source>
</reference>
<evidence type="ECO:0000313" key="1">
    <source>
        <dbReference type="EMBL" id="WOG96561.1"/>
    </source>
</evidence>
<organism evidence="1 2">
    <name type="scientific">Daucus carota subsp. sativus</name>
    <name type="common">Carrot</name>
    <dbReference type="NCBI Taxonomy" id="79200"/>
    <lineage>
        <taxon>Eukaryota</taxon>
        <taxon>Viridiplantae</taxon>
        <taxon>Streptophyta</taxon>
        <taxon>Embryophyta</taxon>
        <taxon>Tracheophyta</taxon>
        <taxon>Spermatophyta</taxon>
        <taxon>Magnoliopsida</taxon>
        <taxon>eudicotyledons</taxon>
        <taxon>Gunneridae</taxon>
        <taxon>Pentapetalae</taxon>
        <taxon>asterids</taxon>
        <taxon>campanulids</taxon>
        <taxon>Apiales</taxon>
        <taxon>Apiaceae</taxon>
        <taxon>Apioideae</taxon>
        <taxon>Scandiceae</taxon>
        <taxon>Daucinae</taxon>
        <taxon>Daucus</taxon>
        <taxon>Daucus sect. Daucus</taxon>
    </lineage>
</organism>
<dbReference type="Proteomes" id="UP000077755">
    <property type="component" value="Chromosome 4"/>
</dbReference>
<proteinExistence type="predicted"/>
<dbReference type="AlphaFoldDB" id="A0AAF0WX64"/>
<sequence>MDAAASHMMLQCAFDSCLSMSDIEIERRPYHRNCSCALHKLKDARPTACFQHGNAAFPKKQSWSDCSISTTTPKSSSQSLFVSNLAGKTKEKDGLLIIRNKGMYGNLPSR</sequence>
<dbReference type="EMBL" id="CP093346">
    <property type="protein sequence ID" value="WOG96561.1"/>
    <property type="molecule type" value="Genomic_DNA"/>
</dbReference>
<dbReference type="PANTHER" id="PTHR35121:SF4">
    <property type="entry name" value="SWIM-TYPE DOMAIN-CONTAINING PROTEIN"/>
    <property type="match status" value="1"/>
</dbReference>
<keyword evidence="2" id="KW-1185">Reference proteome</keyword>
<evidence type="ECO:0000313" key="2">
    <source>
        <dbReference type="Proteomes" id="UP000077755"/>
    </source>
</evidence>
<reference evidence="1" key="1">
    <citation type="journal article" date="2016" name="Nat. Genet.">
        <title>A high-quality carrot genome assembly provides new insights into carotenoid accumulation and asterid genome evolution.</title>
        <authorList>
            <person name="Iorizzo M."/>
            <person name="Ellison S."/>
            <person name="Senalik D."/>
            <person name="Zeng P."/>
            <person name="Satapoomin P."/>
            <person name="Huang J."/>
            <person name="Bowman M."/>
            <person name="Iovene M."/>
            <person name="Sanseverino W."/>
            <person name="Cavagnaro P."/>
            <person name="Yildiz M."/>
            <person name="Macko-Podgorni A."/>
            <person name="Moranska E."/>
            <person name="Grzebelus E."/>
            <person name="Grzebelus D."/>
            <person name="Ashrafi H."/>
            <person name="Zheng Z."/>
            <person name="Cheng S."/>
            <person name="Spooner D."/>
            <person name="Van Deynze A."/>
            <person name="Simon P."/>
        </authorList>
    </citation>
    <scope>NUCLEOTIDE SEQUENCE</scope>
    <source>
        <tissue evidence="1">Leaf</tissue>
    </source>
</reference>
<protein>
    <submittedName>
        <fullName evidence="1">Uncharacterized protein</fullName>
    </submittedName>
</protein>
<accession>A0AAF0WX64</accession>
<gene>
    <name evidence="1" type="ORF">DCAR_0415897</name>
</gene>
<name>A0AAF0WX64_DAUCS</name>